<dbReference type="AlphaFoldDB" id="A0A0E9V6K7"/>
<accession>A0A0E9V6K7</accession>
<reference evidence="1" key="2">
    <citation type="journal article" date="2015" name="Fish Shellfish Immunol.">
        <title>Early steps in the European eel (Anguilla anguilla)-Vibrio vulnificus interaction in the gills: Role of the RtxA13 toxin.</title>
        <authorList>
            <person name="Callol A."/>
            <person name="Pajuelo D."/>
            <person name="Ebbesson L."/>
            <person name="Teles M."/>
            <person name="MacKenzie S."/>
            <person name="Amaro C."/>
        </authorList>
    </citation>
    <scope>NUCLEOTIDE SEQUENCE</scope>
</reference>
<protein>
    <submittedName>
        <fullName evidence="1">Uncharacterized protein</fullName>
    </submittedName>
</protein>
<organism evidence="1">
    <name type="scientific">Anguilla anguilla</name>
    <name type="common">European freshwater eel</name>
    <name type="synonym">Muraena anguilla</name>
    <dbReference type="NCBI Taxonomy" id="7936"/>
    <lineage>
        <taxon>Eukaryota</taxon>
        <taxon>Metazoa</taxon>
        <taxon>Chordata</taxon>
        <taxon>Craniata</taxon>
        <taxon>Vertebrata</taxon>
        <taxon>Euteleostomi</taxon>
        <taxon>Actinopterygii</taxon>
        <taxon>Neopterygii</taxon>
        <taxon>Teleostei</taxon>
        <taxon>Anguilliformes</taxon>
        <taxon>Anguillidae</taxon>
        <taxon>Anguilla</taxon>
    </lineage>
</organism>
<evidence type="ECO:0000313" key="1">
    <source>
        <dbReference type="EMBL" id="JAH73095.1"/>
    </source>
</evidence>
<proteinExistence type="predicted"/>
<name>A0A0E9V6K7_ANGAN</name>
<sequence>MDGIMNSGKGSGKPCRVPCIMTGIRQNTN</sequence>
<dbReference type="EMBL" id="GBXM01035482">
    <property type="protein sequence ID" value="JAH73095.1"/>
    <property type="molecule type" value="Transcribed_RNA"/>
</dbReference>
<reference evidence="1" key="1">
    <citation type="submission" date="2014-11" db="EMBL/GenBank/DDBJ databases">
        <authorList>
            <person name="Amaro Gonzalez C."/>
        </authorList>
    </citation>
    <scope>NUCLEOTIDE SEQUENCE</scope>
</reference>